<dbReference type="InterPro" id="IPR013923">
    <property type="entry name" value="Autophagy-rel_prot_16_dom"/>
</dbReference>
<dbReference type="Pfam" id="PF00400">
    <property type="entry name" value="WD40"/>
    <property type="match status" value="6"/>
</dbReference>
<dbReference type="AlphaFoldDB" id="A0A151ZGC4"/>
<feature type="repeat" description="WD" evidence="3">
    <location>
        <begin position="384"/>
        <end position="425"/>
    </location>
</feature>
<evidence type="ECO:0000256" key="2">
    <source>
        <dbReference type="ARBA" id="ARBA00022737"/>
    </source>
</evidence>
<dbReference type="InterPro" id="IPR001680">
    <property type="entry name" value="WD40_rpt"/>
</dbReference>
<evidence type="ECO:0000256" key="5">
    <source>
        <dbReference type="SAM" id="MobiDB-lite"/>
    </source>
</evidence>
<dbReference type="GO" id="GO:0034045">
    <property type="term" value="C:phagophore assembly site membrane"/>
    <property type="evidence" value="ECO:0007669"/>
    <property type="project" value="TreeGrafter"/>
</dbReference>
<dbReference type="CDD" id="cd22887">
    <property type="entry name" value="Atg16_CCD"/>
    <property type="match status" value="1"/>
</dbReference>
<organism evidence="7 8">
    <name type="scientific">Tieghemostelium lacteum</name>
    <name type="common">Slime mold</name>
    <name type="synonym">Dictyostelium lacteum</name>
    <dbReference type="NCBI Taxonomy" id="361077"/>
    <lineage>
        <taxon>Eukaryota</taxon>
        <taxon>Amoebozoa</taxon>
        <taxon>Evosea</taxon>
        <taxon>Eumycetozoa</taxon>
        <taxon>Dictyostelia</taxon>
        <taxon>Dictyosteliales</taxon>
        <taxon>Raperosteliaceae</taxon>
        <taxon>Tieghemostelium</taxon>
    </lineage>
</organism>
<feature type="repeat" description="WD" evidence="3">
    <location>
        <begin position="566"/>
        <end position="591"/>
    </location>
</feature>
<evidence type="ECO:0000256" key="4">
    <source>
        <dbReference type="SAM" id="Coils"/>
    </source>
</evidence>
<dbReference type="STRING" id="361077.A0A151ZGC4"/>
<evidence type="ECO:0000256" key="3">
    <source>
        <dbReference type="PROSITE-ProRule" id="PRU00221"/>
    </source>
</evidence>
<proteinExistence type="predicted"/>
<feature type="repeat" description="WD" evidence="3">
    <location>
        <begin position="300"/>
        <end position="341"/>
    </location>
</feature>
<dbReference type="GO" id="GO:0000421">
    <property type="term" value="C:autophagosome membrane"/>
    <property type="evidence" value="ECO:0007669"/>
    <property type="project" value="TreeGrafter"/>
</dbReference>
<keyword evidence="2" id="KW-0677">Repeat</keyword>
<dbReference type="InterPro" id="IPR020472">
    <property type="entry name" value="WD40_PAC1"/>
</dbReference>
<feature type="repeat" description="WD" evidence="3">
    <location>
        <begin position="342"/>
        <end position="383"/>
    </location>
</feature>
<keyword evidence="8" id="KW-1185">Reference proteome</keyword>
<keyword evidence="4" id="KW-0175">Coiled coil</keyword>
<dbReference type="OrthoDB" id="538223at2759"/>
<reference evidence="7 8" key="1">
    <citation type="submission" date="2015-12" db="EMBL/GenBank/DDBJ databases">
        <title>Dictyostelia acquired genes for synthesis and detection of signals that induce cell-type specialization by lateral gene transfer from prokaryotes.</title>
        <authorList>
            <person name="Gloeckner G."/>
            <person name="Schaap P."/>
        </authorList>
    </citation>
    <scope>NUCLEOTIDE SEQUENCE [LARGE SCALE GENOMIC DNA]</scope>
    <source>
        <strain evidence="7 8">TK</strain>
    </source>
</reference>
<dbReference type="PROSITE" id="PS50082">
    <property type="entry name" value="WD_REPEATS_2"/>
    <property type="match status" value="5"/>
</dbReference>
<dbReference type="EMBL" id="LODT01000028">
    <property type="protein sequence ID" value="KYQ92914.1"/>
    <property type="molecule type" value="Genomic_DNA"/>
</dbReference>
<evidence type="ECO:0000313" key="8">
    <source>
        <dbReference type="Proteomes" id="UP000076078"/>
    </source>
</evidence>
<dbReference type="FunCoup" id="A0A151ZGC4">
    <property type="interactions" value="117"/>
</dbReference>
<dbReference type="OMA" id="WGRPCIS"/>
<dbReference type="InParanoid" id="A0A151ZGC4"/>
<dbReference type="SMART" id="SM00320">
    <property type="entry name" value="WD40"/>
    <property type="match status" value="7"/>
</dbReference>
<dbReference type="InterPro" id="IPR036322">
    <property type="entry name" value="WD40_repeat_dom_sf"/>
</dbReference>
<dbReference type="PANTHER" id="PTHR19878">
    <property type="entry name" value="AUTOPHAGY PROTEIN 16-LIKE"/>
    <property type="match status" value="1"/>
</dbReference>
<dbReference type="Gene3D" id="1.20.5.170">
    <property type="match status" value="1"/>
</dbReference>
<dbReference type="InterPro" id="IPR045160">
    <property type="entry name" value="ATG16"/>
</dbReference>
<dbReference type="SUPFAM" id="SSF50978">
    <property type="entry name" value="WD40 repeat-like"/>
    <property type="match status" value="1"/>
</dbReference>
<accession>A0A151ZGC4</accession>
<keyword evidence="1 3" id="KW-0853">WD repeat</keyword>
<dbReference type="PRINTS" id="PR00320">
    <property type="entry name" value="GPROTEINBRPT"/>
</dbReference>
<dbReference type="InterPro" id="IPR015943">
    <property type="entry name" value="WD40/YVTN_repeat-like_dom_sf"/>
</dbReference>
<feature type="domain" description="Autophagy-related protein 16" evidence="6">
    <location>
        <begin position="31"/>
        <end position="237"/>
    </location>
</feature>
<feature type="compositionally biased region" description="Low complexity" evidence="5">
    <location>
        <begin position="97"/>
        <end position="108"/>
    </location>
</feature>
<dbReference type="PROSITE" id="PS00678">
    <property type="entry name" value="WD_REPEATS_1"/>
    <property type="match status" value="3"/>
</dbReference>
<dbReference type="PANTHER" id="PTHR19878:SF8">
    <property type="entry name" value="AUTOPHAGY-RELATED 16, ISOFORM F"/>
    <property type="match status" value="1"/>
</dbReference>
<protein>
    <submittedName>
        <fullName evidence="7">Autophagy protein 16</fullName>
    </submittedName>
</protein>
<evidence type="ECO:0000313" key="7">
    <source>
        <dbReference type="EMBL" id="KYQ92914.1"/>
    </source>
</evidence>
<dbReference type="GO" id="GO:0043495">
    <property type="term" value="F:protein-membrane adaptor activity"/>
    <property type="evidence" value="ECO:0007669"/>
    <property type="project" value="TreeGrafter"/>
</dbReference>
<evidence type="ECO:0000256" key="1">
    <source>
        <dbReference type="ARBA" id="ARBA00022574"/>
    </source>
</evidence>
<dbReference type="GO" id="GO:0034274">
    <property type="term" value="C:Atg12-Atg5-Atg16 complex"/>
    <property type="evidence" value="ECO:0007669"/>
    <property type="project" value="TreeGrafter"/>
</dbReference>
<sequence>MMLSSIPTQYVAPIISTNSNSFNNIATWKQDIIKQINHRNQIQTNNYSEFIKIYNDLVKRERSLHDRTLIYEKEIVSLRNEKRSDKQNQISGGGSSGSLVGSSMVGSGNKEHISDLESKLYKLQEDLTNSYKKNADHASSLLKINDEKKDLQNELQSKDIELERVRSMMTQGDETTKRLEMVIQEKEKVTQILRDELNSLQTEFLHNESKVIKLEQENRELVERWLRKKNEEASMMNEANQFYQKMVEQRDKSENQPNPEISLSNVSTAVLSGINQPISILDKQSSMSESLLPNKVRKKWTAHNSEIYYIAFNSVGNLMATGSGDKSVKIWDALSGSQKSTLLGASQSIMSVQFSPNDECILGTSNDNSARLWNVELGRSRHTLTGHIGKVYTGKFVQDSNRVATGSHDRTIKLWDLQRGYCNRTIFCFSSCNDLVPLNGGSLLCSGHVDHSVRFWDSNLGEPTHVLSQVHEGQITSITNSPVNPHHLLTNSRDHTLKIIDIRTYETVKTFKDQEYRNGLNWTRADWSPDGRFVSSGSIDGSICIWDVNSGKTEKIITKIHNGASVCAVSWNPMGNIFVSADKDKNLIQWE</sequence>
<dbReference type="InterPro" id="IPR019775">
    <property type="entry name" value="WD40_repeat_CS"/>
</dbReference>
<dbReference type="Proteomes" id="UP000076078">
    <property type="component" value="Unassembled WGS sequence"/>
</dbReference>
<dbReference type="CDD" id="cd00200">
    <property type="entry name" value="WD40"/>
    <property type="match status" value="1"/>
</dbReference>
<dbReference type="GO" id="GO:0000045">
    <property type="term" value="P:autophagosome assembly"/>
    <property type="evidence" value="ECO:0007669"/>
    <property type="project" value="InterPro"/>
</dbReference>
<name>A0A151ZGC4_TIELA</name>
<dbReference type="PROSITE" id="PS50294">
    <property type="entry name" value="WD_REPEATS_REGION"/>
    <property type="match status" value="4"/>
</dbReference>
<gene>
    <name evidence="7" type="ORF">DLAC_05507</name>
</gene>
<dbReference type="Gene3D" id="2.130.10.10">
    <property type="entry name" value="YVTN repeat-like/Quinoprotein amine dehydrogenase"/>
    <property type="match status" value="2"/>
</dbReference>
<dbReference type="Pfam" id="PF08614">
    <property type="entry name" value="ATG16"/>
    <property type="match status" value="1"/>
</dbReference>
<evidence type="ECO:0000259" key="6">
    <source>
        <dbReference type="Pfam" id="PF08614"/>
    </source>
</evidence>
<feature type="coiled-coil region" evidence="4">
    <location>
        <begin position="141"/>
        <end position="203"/>
    </location>
</feature>
<feature type="repeat" description="WD" evidence="3">
    <location>
        <begin position="527"/>
        <end position="556"/>
    </location>
</feature>
<comment type="caution">
    <text evidence="7">The sequence shown here is derived from an EMBL/GenBank/DDBJ whole genome shotgun (WGS) entry which is preliminary data.</text>
</comment>
<feature type="region of interest" description="Disordered" evidence="5">
    <location>
        <begin position="82"/>
        <end position="110"/>
    </location>
</feature>